<keyword evidence="1" id="KW-1133">Transmembrane helix</keyword>
<keyword evidence="3" id="KW-1185">Reference proteome</keyword>
<dbReference type="EMBL" id="JACYXC010000001">
    <property type="protein sequence ID" value="MBH5336137.1"/>
    <property type="molecule type" value="Genomic_DNA"/>
</dbReference>
<comment type="caution">
    <text evidence="2">The sequence shown here is derived from an EMBL/GenBank/DDBJ whole genome shotgun (WGS) entry which is preliminary data.</text>
</comment>
<name>A0ABS0NM06_9ACTN</name>
<gene>
    <name evidence="2" type="ORF">IHE55_15630</name>
</gene>
<protein>
    <recommendedName>
        <fullName evidence="4">DUF4190 domain-containing protein</fullName>
    </recommendedName>
</protein>
<sequence length="95" mass="9912">MYNNTQLLAANSVDDLKNNIFGVLTPISIALVTLSLMFLGFRLLMSVKKGDGMREAFQGVGLIAVATILIAGAAGLTTVLFDLGNDIGNGPTNTP</sequence>
<keyword evidence="1" id="KW-0472">Membrane</keyword>
<evidence type="ECO:0000256" key="1">
    <source>
        <dbReference type="SAM" id="Phobius"/>
    </source>
</evidence>
<evidence type="ECO:0000313" key="2">
    <source>
        <dbReference type="EMBL" id="MBH5336137.1"/>
    </source>
</evidence>
<feature type="transmembrane region" description="Helical" evidence="1">
    <location>
        <begin position="20"/>
        <end position="44"/>
    </location>
</feature>
<proteinExistence type="predicted"/>
<feature type="transmembrane region" description="Helical" evidence="1">
    <location>
        <begin position="56"/>
        <end position="81"/>
    </location>
</feature>
<evidence type="ECO:0008006" key="4">
    <source>
        <dbReference type="Google" id="ProtNLM"/>
    </source>
</evidence>
<dbReference type="Proteomes" id="UP000807371">
    <property type="component" value="Unassembled WGS sequence"/>
</dbReference>
<keyword evidence="1" id="KW-0812">Transmembrane</keyword>
<evidence type="ECO:0000313" key="3">
    <source>
        <dbReference type="Proteomes" id="UP000807371"/>
    </source>
</evidence>
<organism evidence="2 3">
    <name type="scientific">Streptomyces pactum</name>
    <dbReference type="NCBI Taxonomy" id="68249"/>
    <lineage>
        <taxon>Bacteria</taxon>
        <taxon>Bacillati</taxon>
        <taxon>Actinomycetota</taxon>
        <taxon>Actinomycetes</taxon>
        <taxon>Kitasatosporales</taxon>
        <taxon>Streptomycetaceae</taxon>
        <taxon>Streptomyces</taxon>
    </lineage>
</organism>
<dbReference type="RefSeq" id="WP_197989587.1">
    <property type="nucleotide sequence ID" value="NZ_JACYXC010000001.1"/>
</dbReference>
<reference evidence="2 3" key="1">
    <citation type="submission" date="2020-09" db="EMBL/GenBank/DDBJ databases">
        <title>Biosynthesis of the nuclear factor of activated T cells inhibitor NFAT-133 and its congeners in Streptomyces pactum.</title>
        <authorList>
            <person name="Zhou W."/>
            <person name="Posri P."/>
            <person name="Abugrain M.E."/>
            <person name="Weisberg A.J."/>
            <person name="Chang J.H."/>
            <person name="Mahmud T."/>
        </authorList>
    </citation>
    <scope>NUCLEOTIDE SEQUENCE [LARGE SCALE GENOMIC DNA]</scope>
    <source>
        <strain evidence="2 3">ATCC 27456</strain>
    </source>
</reference>
<accession>A0ABS0NM06</accession>